<feature type="region of interest" description="Disordered" evidence="1">
    <location>
        <begin position="357"/>
        <end position="561"/>
    </location>
</feature>
<organism evidence="3 4">
    <name type="scientific">Apteryx owenii</name>
    <name type="common">Little spotted kiwi</name>
    <dbReference type="NCBI Taxonomy" id="8824"/>
    <lineage>
        <taxon>Eukaryota</taxon>
        <taxon>Metazoa</taxon>
        <taxon>Chordata</taxon>
        <taxon>Craniata</taxon>
        <taxon>Vertebrata</taxon>
        <taxon>Euteleostomi</taxon>
        <taxon>Archelosauria</taxon>
        <taxon>Archosauria</taxon>
        <taxon>Dinosauria</taxon>
        <taxon>Saurischia</taxon>
        <taxon>Theropoda</taxon>
        <taxon>Coelurosauria</taxon>
        <taxon>Aves</taxon>
        <taxon>Palaeognathae</taxon>
        <taxon>Apterygiformes</taxon>
        <taxon>Apterygidae</taxon>
        <taxon>Apteryx</taxon>
    </lineage>
</organism>
<keyword evidence="2" id="KW-0812">Transmembrane</keyword>
<dbReference type="Ensembl" id="ENSAOWT00000013481.1">
    <property type="protein sequence ID" value="ENSAOWP00000011850.1"/>
    <property type="gene ID" value="ENSAOWG00000008132.1"/>
</dbReference>
<feature type="compositionally biased region" description="Low complexity" evidence="1">
    <location>
        <begin position="20"/>
        <end position="30"/>
    </location>
</feature>
<reference evidence="3" key="1">
    <citation type="submission" date="2025-08" db="UniProtKB">
        <authorList>
            <consortium name="Ensembl"/>
        </authorList>
    </citation>
    <scope>IDENTIFICATION</scope>
</reference>
<feature type="region of interest" description="Disordered" evidence="1">
    <location>
        <begin position="768"/>
        <end position="796"/>
    </location>
</feature>
<evidence type="ECO:0000256" key="2">
    <source>
        <dbReference type="SAM" id="Phobius"/>
    </source>
</evidence>
<dbReference type="GO" id="GO:0007411">
    <property type="term" value="P:axon guidance"/>
    <property type="evidence" value="ECO:0007669"/>
    <property type="project" value="TreeGrafter"/>
</dbReference>
<evidence type="ECO:0000313" key="3">
    <source>
        <dbReference type="Ensembl" id="ENSAOWP00000011850.1"/>
    </source>
</evidence>
<feature type="region of interest" description="Disordered" evidence="1">
    <location>
        <begin position="103"/>
        <end position="198"/>
    </location>
</feature>
<dbReference type="GO" id="GO:0005886">
    <property type="term" value="C:plasma membrane"/>
    <property type="evidence" value="ECO:0007669"/>
    <property type="project" value="TreeGrafter"/>
</dbReference>
<feature type="compositionally biased region" description="Low complexity" evidence="1">
    <location>
        <begin position="505"/>
        <end position="528"/>
    </location>
</feature>
<feature type="region of interest" description="Disordered" evidence="1">
    <location>
        <begin position="809"/>
        <end position="829"/>
    </location>
</feature>
<evidence type="ECO:0000313" key="4">
    <source>
        <dbReference type="Proteomes" id="UP000694424"/>
    </source>
</evidence>
<dbReference type="GO" id="GO:0071526">
    <property type="term" value="P:semaphorin-plexin signaling pathway"/>
    <property type="evidence" value="ECO:0007669"/>
    <property type="project" value="TreeGrafter"/>
</dbReference>
<sequence>GARRVQLHHPAAEPGRRHALPGGARAAPGRQHQPLPAGATGPQAALERGRGEEEAVRVQGQGPPEGLPQLHQDAAAAEQHPPVHLRDLRLQPGLRLRERAALQPGAGGVGEAAAGGRQGPLPLRPRVQVHGRHGRRRALRRDRQQFPGQRADHLPEPGEPHLPQDGELPQLAAGPCLRGLSLPAGEPAPRQPRGRRRQGLLLLQRDRQGVRLLREHDRVAHRPGVQGGPGGRARPAAAVDDLPEGPAALLAPGRRLPLQRAAGHLRAHAGGAALEGDALLRRLHLAVEQGRFGQLGRVRLPHAQRAESLRRALQGGEPRDAAVVHGHQPRAGAPAGHVHHQPHAAPEDQLVAADAGPGAELHQGPLPDGQRGPEPAAAAAEPRALPADRRAPRAGPARHLRCPLPGHGRRPAAQGSAREPQGAHHRGDPPLPRRPAGAPAAAGPGPGKSRAGAPARCRRCRERSPPRAGAAQGGGRPGAPALTPLRLSPAGSGLRGLLRRGGPGALRQLQPLPQLRRVRAGAGPLLRLEPGRLPPRRPGPPHPPPVSATLLPPGPPQPPRPPAVLTPLARRLWAQDVEEADTERLCRLANASQPRRPIVPPPATGAPCQPVWLPPNAVRPLPCQLLSNLATRRWAHNGAPINASYLVLPDGALILVGSPERAGTYDCWSLEEGFRQLMASYCVRVQEPASGPPQPGRRPPAARDALETVSTSRSTSAAGGAAARLHGKTYWTEFLVMCALFAAAVVVLALFLLHRHGAGMKALLEPAEAARRPKQPRKPAESLPLNGSSLPSAAPEHKGYQALHDNYVASTPVHEPPGPPRAFSESEKRPLHVRDSFVEVSPACPRPRVRLGSEIQDSVV</sequence>
<keyword evidence="2" id="KW-1133">Transmembrane helix</keyword>
<proteinExistence type="predicted"/>
<feature type="compositionally biased region" description="Basic and acidic residues" evidence="1">
    <location>
        <begin position="47"/>
        <end position="56"/>
    </location>
</feature>
<feature type="compositionally biased region" description="Low complexity" evidence="1">
    <location>
        <begin position="434"/>
        <end position="455"/>
    </location>
</feature>
<name>A0A8B9PMB1_APTOW</name>
<feature type="region of interest" description="Disordered" evidence="1">
    <location>
        <begin position="688"/>
        <end position="718"/>
    </location>
</feature>
<protein>
    <submittedName>
        <fullName evidence="3">Semaphorin 4B</fullName>
    </submittedName>
</protein>
<dbReference type="InterPro" id="IPR027231">
    <property type="entry name" value="Semaphorin"/>
</dbReference>
<dbReference type="CDD" id="cd05872">
    <property type="entry name" value="Ig_Sema4B_like"/>
    <property type="match status" value="1"/>
</dbReference>
<keyword evidence="4" id="KW-1185">Reference proteome</keyword>
<dbReference type="PANTHER" id="PTHR11036:SF14">
    <property type="entry name" value="SEMAPHORIN-4B"/>
    <property type="match status" value="1"/>
</dbReference>
<feature type="compositionally biased region" description="Basic residues" evidence="1">
    <location>
        <begin position="127"/>
        <end position="140"/>
    </location>
</feature>
<dbReference type="GO" id="GO:0001755">
    <property type="term" value="P:neural crest cell migration"/>
    <property type="evidence" value="ECO:0007669"/>
    <property type="project" value="TreeGrafter"/>
</dbReference>
<reference evidence="3" key="2">
    <citation type="submission" date="2025-09" db="UniProtKB">
        <authorList>
            <consortium name="Ensembl"/>
        </authorList>
    </citation>
    <scope>IDENTIFICATION</scope>
</reference>
<accession>A0A8B9PMB1</accession>
<dbReference type="Proteomes" id="UP000694424">
    <property type="component" value="Unplaced"/>
</dbReference>
<dbReference type="GO" id="GO:0030215">
    <property type="term" value="F:semaphorin receptor binding"/>
    <property type="evidence" value="ECO:0007669"/>
    <property type="project" value="InterPro"/>
</dbReference>
<feature type="compositionally biased region" description="Low complexity" evidence="1">
    <location>
        <begin position="478"/>
        <end position="496"/>
    </location>
</feature>
<keyword evidence="2" id="KW-0472">Membrane</keyword>
<dbReference type="GO" id="GO:0030335">
    <property type="term" value="P:positive regulation of cell migration"/>
    <property type="evidence" value="ECO:0007669"/>
    <property type="project" value="TreeGrafter"/>
</dbReference>
<feature type="compositionally biased region" description="Basic and acidic residues" evidence="1">
    <location>
        <begin position="150"/>
        <end position="164"/>
    </location>
</feature>
<dbReference type="GO" id="GO:0045499">
    <property type="term" value="F:chemorepellent activity"/>
    <property type="evidence" value="ECO:0007669"/>
    <property type="project" value="TreeGrafter"/>
</dbReference>
<feature type="transmembrane region" description="Helical" evidence="2">
    <location>
        <begin position="734"/>
        <end position="753"/>
    </location>
</feature>
<feature type="region of interest" description="Disordered" evidence="1">
    <location>
        <begin position="1"/>
        <end position="84"/>
    </location>
</feature>
<evidence type="ECO:0000256" key="1">
    <source>
        <dbReference type="SAM" id="MobiDB-lite"/>
    </source>
</evidence>
<feature type="compositionally biased region" description="Low complexity" evidence="1">
    <location>
        <begin position="372"/>
        <end position="385"/>
    </location>
</feature>
<feature type="compositionally biased region" description="Pro residues" evidence="1">
    <location>
        <begin position="532"/>
        <end position="561"/>
    </location>
</feature>
<dbReference type="PANTHER" id="PTHR11036">
    <property type="entry name" value="SEMAPHORIN"/>
    <property type="match status" value="1"/>
</dbReference>
<dbReference type="AlphaFoldDB" id="A0A8B9PMB1"/>